<sequence length="64" mass="6975">MPRTYCAAILNTSPYPDLLMEFTCIGLNHNKSGFSFSIEPFSYAYFAVGNISVGFTPTRGTVTG</sequence>
<comment type="caution">
    <text evidence="1">The sequence shown here is derived from an EMBL/GenBank/DDBJ whole genome shotgun (WGS) entry which is preliminary data.</text>
</comment>
<organism evidence="1 2">
    <name type="scientific">Granulicella mallensis</name>
    <dbReference type="NCBI Taxonomy" id="940614"/>
    <lineage>
        <taxon>Bacteria</taxon>
        <taxon>Pseudomonadati</taxon>
        <taxon>Acidobacteriota</taxon>
        <taxon>Terriglobia</taxon>
        <taxon>Terriglobales</taxon>
        <taxon>Acidobacteriaceae</taxon>
        <taxon>Granulicella</taxon>
    </lineage>
</organism>
<evidence type="ECO:0000313" key="2">
    <source>
        <dbReference type="Proteomes" id="UP000584867"/>
    </source>
</evidence>
<evidence type="ECO:0000313" key="1">
    <source>
        <dbReference type="EMBL" id="MBB5062600.1"/>
    </source>
</evidence>
<dbReference type="AlphaFoldDB" id="A0A7W8E9Q2"/>
<proteinExistence type="predicted"/>
<accession>A0A7W8E9Q2</accession>
<protein>
    <submittedName>
        <fullName evidence="1">Uncharacterized protein</fullName>
    </submittedName>
</protein>
<dbReference type="Proteomes" id="UP000584867">
    <property type="component" value="Unassembled WGS sequence"/>
</dbReference>
<gene>
    <name evidence="1" type="ORF">HDF15_000930</name>
</gene>
<reference evidence="1 2" key="1">
    <citation type="submission" date="2020-08" db="EMBL/GenBank/DDBJ databases">
        <title>Genomic Encyclopedia of Type Strains, Phase IV (KMG-V): Genome sequencing to study the core and pangenomes of soil and plant-associated prokaryotes.</title>
        <authorList>
            <person name="Whitman W."/>
        </authorList>
    </citation>
    <scope>NUCLEOTIDE SEQUENCE [LARGE SCALE GENOMIC DNA]</scope>
    <source>
        <strain evidence="1 2">X5P3</strain>
    </source>
</reference>
<dbReference type="EMBL" id="JACHIO010000003">
    <property type="protein sequence ID" value="MBB5062600.1"/>
    <property type="molecule type" value="Genomic_DNA"/>
</dbReference>
<name>A0A7W8E9Q2_9BACT</name>